<evidence type="ECO:0000313" key="2">
    <source>
        <dbReference type="Proteomes" id="UP000464441"/>
    </source>
</evidence>
<reference evidence="1 2" key="1">
    <citation type="submission" date="2019-08" db="EMBL/GenBank/DDBJ databases">
        <title>Phage resistance in multidrug-resistant Klebsiella pneumoniae ST258 evolves via diverse mutations that culminate in impaired adsorption.</title>
        <authorList>
            <person name="Hesse S.E."/>
            <person name="Rajaure M."/>
            <person name="Wall E.A."/>
            <person name="Bliskovsky V.V."/>
            <person name="Gottesman S."/>
            <person name="Adhya S."/>
        </authorList>
    </citation>
    <scope>NUCLEOTIDE SEQUENCE [LARGE SCALE GENOMIC DNA]</scope>
</reference>
<name>A0A6B9M3P7_9CAUD</name>
<accession>A0A6B9M3P7</accession>
<evidence type="ECO:0000313" key="1">
    <source>
        <dbReference type="EMBL" id="QHB49589.1"/>
    </source>
</evidence>
<organism evidence="1 2">
    <name type="scientific">Klebsiella phage PhiKpNIH-6</name>
    <dbReference type="NCBI Taxonomy" id="2689112"/>
    <lineage>
        <taxon>Viruses</taxon>
        <taxon>Duplodnaviria</taxon>
        <taxon>Heunggongvirae</taxon>
        <taxon>Uroviricota</taxon>
        <taxon>Caudoviricetes</taxon>
        <taxon>Marfavirus</taxon>
        <taxon>Marfavirus F48</taxon>
    </lineage>
</organism>
<dbReference type="Proteomes" id="UP000464441">
    <property type="component" value="Genome"/>
</dbReference>
<protein>
    <submittedName>
        <fullName evidence="1">Uncharacterized protein</fullName>
    </submittedName>
</protein>
<proteinExistence type="predicted"/>
<sequence length="45" mass="5109">MSSMHGNVSTYSLTMNLVRCRFRLWTLKNLCLSRSSIHHGTPNTG</sequence>
<dbReference type="EMBL" id="MN395284">
    <property type="protein sequence ID" value="QHB49589.1"/>
    <property type="molecule type" value="Genomic_DNA"/>
</dbReference>